<reference evidence="10" key="1">
    <citation type="submission" date="2016-10" db="EMBL/GenBank/DDBJ databases">
        <authorList>
            <person name="de Groot N.N."/>
        </authorList>
    </citation>
    <scope>NUCLEOTIDE SEQUENCE</scope>
</reference>
<dbReference type="PROSITE" id="PS50972">
    <property type="entry name" value="PTERIN_BINDING"/>
    <property type="match status" value="1"/>
</dbReference>
<dbReference type="GO" id="GO:0046654">
    <property type="term" value="P:tetrahydrofolate biosynthetic process"/>
    <property type="evidence" value="ECO:0007669"/>
    <property type="project" value="TreeGrafter"/>
</dbReference>
<protein>
    <recommendedName>
        <fullName evidence="4">dihydropteroate synthase</fullName>
        <ecNumber evidence="4">2.5.1.15</ecNumber>
    </recommendedName>
</protein>
<evidence type="ECO:0000256" key="6">
    <source>
        <dbReference type="ARBA" id="ARBA00022723"/>
    </source>
</evidence>
<keyword evidence="6" id="KW-0479">Metal-binding</keyword>
<dbReference type="Pfam" id="PF00809">
    <property type="entry name" value="Pterin_bind"/>
    <property type="match status" value="1"/>
</dbReference>
<proteinExistence type="predicted"/>
<keyword evidence="5 10" id="KW-0808">Transferase</keyword>
<evidence type="ECO:0000256" key="8">
    <source>
        <dbReference type="ARBA" id="ARBA00022909"/>
    </source>
</evidence>
<dbReference type="InterPro" id="IPR006390">
    <property type="entry name" value="DHP_synth_dom"/>
</dbReference>
<dbReference type="InterPro" id="IPR045031">
    <property type="entry name" value="DHP_synth-like"/>
</dbReference>
<dbReference type="NCBIfam" id="TIGR01496">
    <property type="entry name" value="DHPS"/>
    <property type="match status" value="1"/>
</dbReference>
<evidence type="ECO:0000256" key="3">
    <source>
        <dbReference type="ARBA" id="ARBA00004763"/>
    </source>
</evidence>
<comment type="cofactor">
    <cofactor evidence="2">
        <name>Mg(2+)</name>
        <dbReference type="ChEBI" id="CHEBI:18420"/>
    </cofactor>
</comment>
<evidence type="ECO:0000256" key="2">
    <source>
        <dbReference type="ARBA" id="ARBA00001946"/>
    </source>
</evidence>
<dbReference type="InterPro" id="IPR000489">
    <property type="entry name" value="Pterin-binding_dom"/>
</dbReference>
<dbReference type="FunFam" id="3.20.20.20:FF:000006">
    <property type="entry name" value="Dihydropteroate synthase"/>
    <property type="match status" value="1"/>
</dbReference>
<keyword evidence="7" id="KW-0460">Magnesium</keyword>
<dbReference type="GO" id="GO:0046656">
    <property type="term" value="P:folic acid biosynthetic process"/>
    <property type="evidence" value="ECO:0007669"/>
    <property type="project" value="UniProtKB-KW"/>
</dbReference>
<dbReference type="EC" id="2.5.1.15" evidence="4"/>
<dbReference type="Gene3D" id="3.20.20.20">
    <property type="entry name" value="Dihydropteroate synthase-like"/>
    <property type="match status" value="1"/>
</dbReference>
<comment type="catalytic activity">
    <reaction evidence="1">
        <text>(7,8-dihydropterin-6-yl)methyl diphosphate + 4-aminobenzoate = 7,8-dihydropteroate + diphosphate</text>
        <dbReference type="Rhea" id="RHEA:19949"/>
        <dbReference type="ChEBI" id="CHEBI:17836"/>
        <dbReference type="ChEBI" id="CHEBI:17839"/>
        <dbReference type="ChEBI" id="CHEBI:33019"/>
        <dbReference type="ChEBI" id="CHEBI:72950"/>
        <dbReference type="EC" id="2.5.1.15"/>
    </reaction>
</comment>
<accession>A0A1W1DAE1</accession>
<name>A0A1W1DAE1_9ZZZZ</name>
<dbReference type="EMBL" id="FPHR01000024">
    <property type="protein sequence ID" value="SFV77412.1"/>
    <property type="molecule type" value="Genomic_DNA"/>
</dbReference>
<dbReference type="CDD" id="cd00739">
    <property type="entry name" value="DHPS"/>
    <property type="match status" value="1"/>
</dbReference>
<dbReference type="PANTHER" id="PTHR20941">
    <property type="entry name" value="FOLATE SYNTHESIS PROTEINS"/>
    <property type="match status" value="1"/>
</dbReference>
<feature type="domain" description="Pterin-binding" evidence="9">
    <location>
        <begin position="9"/>
        <end position="262"/>
    </location>
</feature>
<dbReference type="PROSITE" id="PS00792">
    <property type="entry name" value="DHPS_1"/>
    <property type="match status" value="1"/>
</dbReference>
<gene>
    <name evidence="10" type="ORF">MNB_SUP05-4-74</name>
</gene>
<sequence length="273" mass="29374">MGKMSFKNPLIMGVLNVTPDSFSDGGQHFDPALAIVSAQRMVLQGANIIDVGGESTRPGAKPVSEIDELNRVIPVIKALSTQINVPISIDTSKPQVMKLAVEAGASIINDVNALQADGALEMALSLNVDVCLMHKQGVPATMQANPAYGDVIEEIKHFFEQRIDACEQVGISRSKIILDPGFGFGKTLEHNLEILRRFHEFKSFDLRLLAGLSRKSMIGLILNDRDVESRVVGSVTGAIIAVQNGANIVRVHDILETKDALLIVQATSGDKIG</sequence>
<dbReference type="PANTHER" id="PTHR20941:SF1">
    <property type="entry name" value="FOLIC ACID SYNTHESIS PROTEIN FOL1"/>
    <property type="match status" value="1"/>
</dbReference>
<evidence type="ECO:0000313" key="10">
    <source>
        <dbReference type="EMBL" id="SFV77412.1"/>
    </source>
</evidence>
<evidence type="ECO:0000256" key="1">
    <source>
        <dbReference type="ARBA" id="ARBA00000012"/>
    </source>
</evidence>
<dbReference type="PROSITE" id="PS00793">
    <property type="entry name" value="DHPS_2"/>
    <property type="match status" value="1"/>
</dbReference>
<dbReference type="GO" id="GO:0046872">
    <property type="term" value="F:metal ion binding"/>
    <property type="evidence" value="ECO:0007669"/>
    <property type="project" value="UniProtKB-KW"/>
</dbReference>
<keyword evidence="8" id="KW-0289">Folate biosynthesis</keyword>
<dbReference type="AlphaFoldDB" id="A0A1W1DAE1"/>
<dbReference type="GO" id="GO:0005829">
    <property type="term" value="C:cytosol"/>
    <property type="evidence" value="ECO:0007669"/>
    <property type="project" value="TreeGrafter"/>
</dbReference>
<dbReference type="GO" id="GO:0004156">
    <property type="term" value="F:dihydropteroate synthase activity"/>
    <property type="evidence" value="ECO:0007669"/>
    <property type="project" value="UniProtKB-EC"/>
</dbReference>
<evidence type="ECO:0000256" key="7">
    <source>
        <dbReference type="ARBA" id="ARBA00022842"/>
    </source>
</evidence>
<evidence type="ECO:0000256" key="5">
    <source>
        <dbReference type="ARBA" id="ARBA00022679"/>
    </source>
</evidence>
<dbReference type="SUPFAM" id="SSF51717">
    <property type="entry name" value="Dihydropteroate synthetase-like"/>
    <property type="match status" value="1"/>
</dbReference>
<evidence type="ECO:0000259" key="9">
    <source>
        <dbReference type="PROSITE" id="PS50972"/>
    </source>
</evidence>
<comment type="pathway">
    <text evidence="3">Cofactor biosynthesis; tetrahydrofolate biosynthesis; 7,8-dihydrofolate from 2-amino-4-hydroxy-6-hydroxymethyl-7,8-dihydropteridine diphosphate and 4-aminobenzoate: step 1/2.</text>
</comment>
<dbReference type="InterPro" id="IPR011005">
    <property type="entry name" value="Dihydropteroate_synth-like_sf"/>
</dbReference>
<organism evidence="10">
    <name type="scientific">hydrothermal vent metagenome</name>
    <dbReference type="NCBI Taxonomy" id="652676"/>
    <lineage>
        <taxon>unclassified sequences</taxon>
        <taxon>metagenomes</taxon>
        <taxon>ecological metagenomes</taxon>
    </lineage>
</organism>
<evidence type="ECO:0000256" key="4">
    <source>
        <dbReference type="ARBA" id="ARBA00012458"/>
    </source>
</evidence>